<dbReference type="AlphaFoldDB" id="A0A0W8D2X8"/>
<proteinExistence type="predicted"/>
<name>A0A0W8D2X8_PHYNI</name>
<dbReference type="Proteomes" id="UP000054636">
    <property type="component" value="Unassembled WGS sequence"/>
</dbReference>
<reference evidence="1 2" key="1">
    <citation type="submission" date="2015-11" db="EMBL/GenBank/DDBJ databases">
        <title>Genomes and virulence difference between two physiological races of Phytophthora nicotianae.</title>
        <authorList>
            <person name="Liu H."/>
            <person name="Ma X."/>
            <person name="Yu H."/>
            <person name="Fang D."/>
            <person name="Li Y."/>
            <person name="Wang X."/>
            <person name="Wang W."/>
            <person name="Dong Y."/>
            <person name="Xiao B."/>
        </authorList>
    </citation>
    <scope>NUCLEOTIDE SEQUENCE [LARGE SCALE GENOMIC DNA]</scope>
    <source>
        <strain evidence="2">race 1</strain>
    </source>
</reference>
<evidence type="ECO:0000313" key="1">
    <source>
        <dbReference type="EMBL" id="KUF90736.1"/>
    </source>
</evidence>
<dbReference type="EMBL" id="LNFP01000659">
    <property type="protein sequence ID" value="KUF90736.1"/>
    <property type="molecule type" value="Genomic_DNA"/>
</dbReference>
<evidence type="ECO:0000313" key="2">
    <source>
        <dbReference type="Proteomes" id="UP000054636"/>
    </source>
</evidence>
<comment type="caution">
    <text evidence="1">The sequence shown here is derived from an EMBL/GenBank/DDBJ whole genome shotgun (WGS) entry which is preliminary data.</text>
</comment>
<gene>
    <name evidence="1" type="ORF">AM588_10005532</name>
</gene>
<sequence>MQRPALSCTSQSSYLAAKLTQAEHHLNSSYNINSRFTDGPLDSANARARKHFRDFDIDQSQPKQKRIRLKTQRRREQCRANQARYRLKQIDHAKWVKESVLKLRADIPVLELQRTALRHGGQQDVWNAVVKYLRIFRFGVLVTLPPADIEEANIADNSIENEETKQQLAFLRSTMTEDVNLGERTGVEALMDQWRQYSTSFQNLCLELIRMERTTDRFVSVTATLNMTVSEATLKTVFQHLEDRPLRSKLLGQHLQVPYSICFEWDTATCRLSRAEALGDAVDARVRESGGCGIGVEARSNYM</sequence>
<protein>
    <submittedName>
        <fullName evidence="1">Uncharacterized protein</fullName>
    </submittedName>
</protein>
<organism evidence="1 2">
    <name type="scientific">Phytophthora nicotianae</name>
    <name type="common">Potato buckeye rot agent</name>
    <name type="synonym">Phytophthora parasitica</name>
    <dbReference type="NCBI Taxonomy" id="4792"/>
    <lineage>
        <taxon>Eukaryota</taxon>
        <taxon>Sar</taxon>
        <taxon>Stramenopiles</taxon>
        <taxon>Oomycota</taxon>
        <taxon>Peronosporomycetes</taxon>
        <taxon>Peronosporales</taxon>
        <taxon>Peronosporaceae</taxon>
        <taxon>Phytophthora</taxon>
    </lineage>
</organism>
<accession>A0A0W8D2X8</accession>